<protein>
    <recommendedName>
        <fullName evidence="3">Group 4 capsule protein B homolog</fullName>
    </recommendedName>
</protein>
<dbReference type="STRING" id="53501.SAMN04488043_104374"/>
<organism evidence="1 2">
    <name type="scientific">Thalassovita gelatinovora</name>
    <name type="common">Thalassobius gelatinovorus</name>
    <dbReference type="NCBI Taxonomy" id="53501"/>
    <lineage>
        <taxon>Bacteria</taxon>
        <taxon>Pseudomonadati</taxon>
        <taxon>Pseudomonadota</taxon>
        <taxon>Alphaproteobacteria</taxon>
        <taxon>Rhodobacterales</taxon>
        <taxon>Roseobacteraceae</taxon>
        <taxon>Thalassovita</taxon>
    </lineage>
</organism>
<dbReference type="AlphaFoldDB" id="A0A0P1FKP5"/>
<dbReference type="InterPro" id="IPR021308">
    <property type="entry name" value="GfcB"/>
</dbReference>
<dbReference type="Proteomes" id="UP000051587">
    <property type="component" value="Unassembled WGS sequence"/>
</dbReference>
<sequence>MGPGMAMNMQSAFKRPAVLAIAALGLVAACGNAPGRVDYKSELIAAFGKKSAQTPDVDIAAALKVTPKPLSLVVREQDKTTAIILEAERNGPYRTFITSARQTLTLRQGVVTATRGIGNDLMSSDVEDTLRLLRARQPGHTRRVMRYLTGDEHTIAFSFDCTMAVGETQTINSGEISAQVRVMTEKCSGDGLQFTNTYMVDHAGEVLGSRQWINPTMGSVGIQVLRRSAV</sequence>
<evidence type="ECO:0000313" key="2">
    <source>
        <dbReference type="Proteomes" id="UP000051587"/>
    </source>
</evidence>
<accession>A0A0P1FKP5</accession>
<evidence type="ECO:0008006" key="3">
    <source>
        <dbReference type="Google" id="ProtNLM"/>
    </source>
</evidence>
<dbReference type="Pfam" id="PF11102">
    <property type="entry name" value="YjbF"/>
    <property type="match status" value="1"/>
</dbReference>
<dbReference type="Gene3D" id="2.40.360.10">
    <property type="entry name" value="YmcC-like"/>
    <property type="match status" value="1"/>
</dbReference>
<dbReference type="InterPro" id="IPR023373">
    <property type="entry name" value="YmcC_sf"/>
</dbReference>
<dbReference type="EMBL" id="CYSA01000027">
    <property type="protein sequence ID" value="CUH68303.1"/>
    <property type="molecule type" value="Genomic_DNA"/>
</dbReference>
<gene>
    <name evidence="1" type="ORF">TG4357_03502</name>
</gene>
<evidence type="ECO:0000313" key="1">
    <source>
        <dbReference type="EMBL" id="CUH68303.1"/>
    </source>
</evidence>
<keyword evidence="2" id="KW-1185">Reference proteome</keyword>
<name>A0A0P1FKP5_THAGE</name>
<reference evidence="1 2" key="1">
    <citation type="submission" date="2015-09" db="EMBL/GenBank/DDBJ databases">
        <authorList>
            <consortium name="Swine Surveillance"/>
        </authorList>
    </citation>
    <scope>NUCLEOTIDE SEQUENCE [LARGE SCALE GENOMIC DNA]</scope>
    <source>
        <strain evidence="1 2">CECT 4357</strain>
    </source>
</reference>
<proteinExistence type="predicted"/>
<dbReference type="SUPFAM" id="SSF159270">
    <property type="entry name" value="YmcC-like"/>
    <property type="match status" value="1"/>
</dbReference>